<feature type="domain" description="Pyrrolo-quinoline quinone repeat" evidence="1">
    <location>
        <begin position="2"/>
        <end position="34"/>
    </location>
</feature>
<dbReference type="Pfam" id="PF01011">
    <property type="entry name" value="PQQ"/>
    <property type="match status" value="1"/>
</dbReference>
<keyword evidence="4" id="KW-1185">Reference proteome</keyword>
<dbReference type="EMBL" id="FOYJ01000001">
    <property type="protein sequence ID" value="SFQ95134.1"/>
    <property type="molecule type" value="Genomic_DNA"/>
</dbReference>
<evidence type="ECO:0000313" key="2">
    <source>
        <dbReference type="EMBL" id="SFQ95134.1"/>
    </source>
</evidence>
<sequence>MIGGNIIIRSGLIFMGATADDYLRAFDEKTGKESLDNLSAGFLKGVTPFYTPLCYEQKW</sequence>
<dbReference type="InterPro" id="IPR002372">
    <property type="entry name" value="PQQ_rpt_dom"/>
</dbReference>
<name>A0AAX2EKZ1_9ENTR</name>
<dbReference type="EMBL" id="FPAV01000001">
    <property type="protein sequence ID" value="SFT34621.1"/>
    <property type="molecule type" value="Genomic_DNA"/>
</dbReference>
<accession>A0AAX2EKZ1</accession>
<dbReference type="KEGG" id="krd:A3780_03655"/>
<evidence type="ECO:0000313" key="3">
    <source>
        <dbReference type="EMBL" id="SFT34621.1"/>
    </source>
</evidence>
<dbReference type="RefSeq" id="WP_071920263.1">
    <property type="nucleotide sequence ID" value="NZ_FOHP01000001.1"/>
</dbReference>
<comment type="caution">
    <text evidence="2">The sequence shown here is derived from an EMBL/GenBank/DDBJ whole genome shotgun (WGS) entry which is preliminary data.</text>
</comment>
<dbReference type="AlphaFoldDB" id="A0AAX2EKZ1"/>
<gene>
    <name evidence="3" type="ORF">SAMN03159428_00077</name>
    <name evidence="2" type="ORF">SAMN03159514_00078</name>
</gene>
<dbReference type="Proteomes" id="UP000198760">
    <property type="component" value="Unassembled WGS sequence"/>
</dbReference>
<evidence type="ECO:0000313" key="5">
    <source>
        <dbReference type="Proteomes" id="UP000199173"/>
    </source>
</evidence>
<dbReference type="InterPro" id="IPR011047">
    <property type="entry name" value="Quinoprotein_ADH-like_sf"/>
</dbReference>
<organism evidence="2 5">
    <name type="scientific">Kosakonia radicincitans</name>
    <dbReference type="NCBI Taxonomy" id="283686"/>
    <lineage>
        <taxon>Bacteria</taxon>
        <taxon>Pseudomonadati</taxon>
        <taxon>Pseudomonadota</taxon>
        <taxon>Gammaproteobacteria</taxon>
        <taxon>Enterobacterales</taxon>
        <taxon>Enterobacteriaceae</taxon>
        <taxon>Kosakonia</taxon>
    </lineage>
</organism>
<evidence type="ECO:0000259" key="1">
    <source>
        <dbReference type="Pfam" id="PF01011"/>
    </source>
</evidence>
<evidence type="ECO:0000313" key="4">
    <source>
        <dbReference type="Proteomes" id="UP000198760"/>
    </source>
</evidence>
<dbReference type="SUPFAM" id="SSF50998">
    <property type="entry name" value="Quinoprotein alcohol dehydrogenase-like"/>
    <property type="match status" value="1"/>
</dbReference>
<protein>
    <recommendedName>
        <fullName evidence="1">Pyrrolo-quinoline quinone repeat domain-containing protein</fullName>
    </recommendedName>
</protein>
<dbReference type="Proteomes" id="UP000199173">
    <property type="component" value="Unassembled WGS sequence"/>
</dbReference>
<proteinExistence type="predicted"/>
<reference evidence="4 5" key="1">
    <citation type="submission" date="2016-10" db="EMBL/GenBank/DDBJ databases">
        <authorList>
            <person name="Varghese N."/>
            <person name="Submissions S."/>
        </authorList>
    </citation>
    <scope>NUCLEOTIDE SEQUENCE [LARGE SCALE GENOMIC DNA]</scope>
    <source>
        <strain evidence="3 4">NFIX06</strain>
        <strain evidence="2 5">NFIX08</strain>
    </source>
</reference>